<keyword evidence="4" id="KW-0735">Signal-anchor</keyword>
<proteinExistence type="predicted"/>
<dbReference type="CDD" id="cd03593">
    <property type="entry name" value="CLECT_NK_receptors_like"/>
    <property type="match status" value="1"/>
</dbReference>
<evidence type="ECO:0000256" key="8">
    <source>
        <dbReference type="SAM" id="Phobius"/>
    </source>
</evidence>
<dbReference type="PANTHER" id="PTHR22800">
    <property type="entry name" value="C-TYPE LECTIN PROTEINS"/>
    <property type="match status" value="1"/>
</dbReference>
<dbReference type="SMART" id="SM00034">
    <property type="entry name" value="CLECT"/>
    <property type="match status" value="1"/>
</dbReference>
<reference evidence="11" key="1">
    <citation type="submission" date="2025-08" db="UniProtKB">
        <authorList>
            <consortium name="RefSeq"/>
        </authorList>
    </citation>
    <scope>IDENTIFICATION</scope>
    <source>
        <tissue evidence="11">Blood</tissue>
    </source>
</reference>
<keyword evidence="5 8" id="KW-1133">Transmembrane helix</keyword>
<keyword evidence="7" id="KW-0325">Glycoprotein</keyword>
<dbReference type="Proteomes" id="UP001652662">
    <property type="component" value="Chromosome 5"/>
</dbReference>
<evidence type="ECO:0000256" key="3">
    <source>
        <dbReference type="ARBA" id="ARBA00022734"/>
    </source>
</evidence>
<evidence type="ECO:0000313" key="11">
    <source>
        <dbReference type="RefSeq" id="XP_070475181.1"/>
    </source>
</evidence>
<dbReference type="InterPro" id="IPR001304">
    <property type="entry name" value="C-type_lectin-like"/>
</dbReference>
<keyword evidence="2 8" id="KW-0812">Transmembrane</keyword>
<organism evidence="10 11">
    <name type="scientific">Equus przewalskii</name>
    <name type="common">Przewalski's horse</name>
    <name type="synonym">Equus caballus przewalskii</name>
    <dbReference type="NCBI Taxonomy" id="9798"/>
    <lineage>
        <taxon>Eukaryota</taxon>
        <taxon>Metazoa</taxon>
        <taxon>Chordata</taxon>
        <taxon>Craniata</taxon>
        <taxon>Vertebrata</taxon>
        <taxon>Euteleostomi</taxon>
        <taxon>Mammalia</taxon>
        <taxon>Eutheria</taxon>
        <taxon>Laurasiatheria</taxon>
        <taxon>Perissodactyla</taxon>
        <taxon>Equidae</taxon>
        <taxon>Equus</taxon>
    </lineage>
</organism>
<dbReference type="PROSITE" id="PS50041">
    <property type="entry name" value="C_TYPE_LECTIN_2"/>
    <property type="match status" value="1"/>
</dbReference>
<gene>
    <name evidence="11" type="primary">LOC103563739</name>
</gene>
<dbReference type="InterPro" id="IPR016187">
    <property type="entry name" value="CTDL_fold"/>
</dbReference>
<evidence type="ECO:0000259" key="9">
    <source>
        <dbReference type="PROSITE" id="PS50041"/>
    </source>
</evidence>
<sequence>MSTVTHLTLHPFAYTRHLVVIHAVYHTLKDSFHTAQPLTSAAEMNNQTVTYAELNLVKDSKKQQMKPKGVKSSISVIEQETTYVELNLRNPSQDLQENGKKDHCKDLPSPREKLIGGILGIICLVLLSTVVTIALVIPSSGSLAQNNSSLVTRNQKAYHCGHCPKEWLTYSNNCYYISIERKAWNESLLACASKNSTLLYIDNEDELKFLNSLSLLSWIGVFRNSSDHAWMSINGSTFKMNITESSYGKHNCAFLYSSGLKAESCGSPIIYNCKHKLYNGNT</sequence>
<dbReference type="PANTHER" id="PTHR22800:SF242">
    <property type="entry name" value="NKG2-A_NKG2-B TYPE II INTEGRAL MEMBRANE PROTEIN"/>
    <property type="match status" value="1"/>
</dbReference>
<feature type="transmembrane region" description="Helical" evidence="8">
    <location>
        <begin position="114"/>
        <end position="137"/>
    </location>
</feature>
<comment type="subcellular location">
    <subcellularLocation>
        <location evidence="1">Membrane</location>
        <topology evidence="1">Single-pass type II membrane protein</topology>
    </subcellularLocation>
</comment>
<keyword evidence="3" id="KW-0430">Lectin</keyword>
<evidence type="ECO:0000256" key="7">
    <source>
        <dbReference type="ARBA" id="ARBA00023180"/>
    </source>
</evidence>
<evidence type="ECO:0000256" key="1">
    <source>
        <dbReference type="ARBA" id="ARBA00004606"/>
    </source>
</evidence>
<evidence type="ECO:0000313" key="10">
    <source>
        <dbReference type="Proteomes" id="UP001652662"/>
    </source>
</evidence>
<dbReference type="Pfam" id="PF00059">
    <property type="entry name" value="Lectin_C"/>
    <property type="match status" value="1"/>
</dbReference>
<feature type="domain" description="C-type lectin" evidence="9">
    <location>
        <begin position="170"/>
        <end position="274"/>
    </location>
</feature>
<evidence type="ECO:0000256" key="4">
    <source>
        <dbReference type="ARBA" id="ARBA00022968"/>
    </source>
</evidence>
<dbReference type="GeneID" id="103563739"/>
<keyword evidence="10" id="KW-1185">Reference proteome</keyword>
<dbReference type="InterPro" id="IPR033992">
    <property type="entry name" value="NKR-like_CTLD"/>
</dbReference>
<dbReference type="Gene3D" id="3.10.100.10">
    <property type="entry name" value="Mannose-Binding Protein A, subunit A"/>
    <property type="match status" value="1"/>
</dbReference>
<evidence type="ECO:0000256" key="6">
    <source>
        <dbReference type="ARBA" id="ARBA00023136"/>
    </source>
</evidence>
<protein>
    <submittedName>
        <fullName evidence="11">NKG2-A/NKG2-B type II integral membrane protein-like isoform X2</fullName>
    </submittedName>
</protein>
<dbReference type="RefSeq" id="XP_070475181.1">
    <property type="nucleotide sequence ID" value="XM_070619080.1"/>
</dbReference>
<evidence type="ECO:0000256" key="2">
    <source>
        <dbReference type="ARBA" id="ARBA00022692"/>
    </source>
</evidence>
<name>A0ABM4PDB8_EQUPR</name>
<evidence type="ECO:0000256" key="5">
    <source>
        <dbReference type="ARBA" id="ARBA00022989"/>
    </source>
</evidence>
<accession>A0ABM4PDB8</accession>
<dbReference type="InterPro" id="IPR050919">
    <property type="entry name" value="NKG2/CD94_NK_receptors"/>
</dbReference>
<dbReference type="SUPFAM" id="SSF56436">
    <property type="entry name" value="C-type lectin-like"/>
    <property type="match status" value="1"/>
</dbReference>
<dbReference type="InterPro" id="IPR016186">
    <property type="entry name" value="C-type_lectin-like/link_sf"/>
</dbReference>
<keyword evidence="6 8" id="KW-0472">Membrane</keyword>